<dbReference type="InterPro" id="IPR005149">
    <property type="entry name" value="Tscrpt_reg_PadR_N"/>
</dbReference>
<comment type="caution">
    <text evidence="2">The sequence shown here is derived from an EMBL/GenBank/DDBJ whole genome shotgun (WGS) entry which is preliminary data.</text>
</comment>
<dbReference type="AlphaFoldDB" id="A0AA88C6Q9"/>
<protein>
    <recommendedName>
        <fullName evidence="1">Transcription regulator PadR N-terminal domain-containing protein</fullName>
    </recommendedName>
</protein>
<dbReference type="PANTHER" id="PTHR43252">
    <property type="entry name" value="TRANSCRIPTIONAL REGULATOR YQJI"/>
    <property type="match status" value="1"/>
</dbReference>
<evidence type="ECO:0000313" key="2">
    <source>
        <dbReference type="EMBL" id="GGY74189.1"/>
    </source>
</evidence>
<evidence type="ECO:0000259" key="1">
    <source>
        <dbReference type="Pfam" id="PF03551"/>
    </source>
</evidence>
<reference evidence="2" key="1">
    <citation type="journal article" date="2014" name="Int. J. Syst. Evol. Microbiol.">
        <title>Complete genome sequence of Corynebacterium casei LMG S-19264T (=DSM 44701T), isolated from a smear-ripened cheese.</title>
        <authorList>
            <consortium name="US DOE Joint Genome Institute (JGI-PGF)"/>
            <person name="Walter F."/>
            <person name="Albersmeier A."/>
            <person name="Kalinowski J."/>
            <person name="Ruckert C."/>
        </authorList>
    </citation>
    <scope>NUCLEOTIDE SEQUENCE</scope>
    <source>
        <strain evidence="2">KCTC 12344</strain>
    </source>
</reference>
<organism evidence="2 3">
    <name type="scientific">Pseudoduganella plicata</name>
    <dbReference type="NCBI Taxonomy" id="321984"/>
    <lineage>
        <taxon>Bacteria</taxon>
        <taxon>Pseudomonadati</taxon>
        <taxon>Pseudomonadota</taxon>
        <taxon>Betaproteobacteria</taxon>
        <taxon>Burkholderiales</taxon>
        <taxon>Oxalobacteraceae</taxon>
        <taxon>Telluria group</taxon>
        <taxon>Pseudoduganella</taxon>
    </lineage>
</organism>
<dbReference type="RefSeq" id="WP_229466700.1">
    <property type="nucleotide sequence ID" value="NZ_BMWW01000001.1"/>
</dbReference>
<feature type="domain" description="Transcription regulator PadR N-terminal" evidence="1">
    <location>
        <begin position="42"/>
        <end position="110"/>
    </location>
</feature>
<dbReference type="InterPro" id="IPR036388">
    <property type="entry name" value="WH-like_DNA-bd_sf"/>
</dbReference>
<name>A0AA88C6Q9_9BURK</name>
<gene>
    <name evidence="2" type="ORF">GCM10007388_03190</name>
</gene>
<dbReference type="EMBL" id="BMWW01000001">
    <property type="protein sequence ID" value="GGY74189.1"/>
    <property type="molecule type" value="Genomic_DNA"/>
</dbReference>
<dbReference type="Proteomes" id="UP000619512">
    <property type="component" value="Unassembled WGS sequence"/>
</dbReference>
<dbReference type="Pfam" id="PF03551">
    <property type="entry name" value="PadR"/>
    <property type="match status" value="1"/>
</dbReference>
<dbReference type="PANTHER" id="PTHR43252:SF7">
    <property type="entry name" value="TRANSCRIPTIONAL REGULATOR YQJI"/>
    <property type="match status" value="1"/>
</dbReference>
<reference evidence="2" key="2">
    <citation type="submission" date="2022-12" db="EMBL/GenBank/DDBJ databases">
        <authorList>
            <person name="Sun Q."/>
            <person name="Kim S."/>
        </authorList>
    </citation>
    <scope>NUCLEOTIDE SEQUENCE</scope>
    <source>
        <strain evidence="2">KCTC 12344</strain>
    </source>
</reference>
<dbReference type="InterPro" id="IPR036390">
    <property type="entry name" value="WH_DNA-bd_sf"/>
</dbReference>
<dbReference type="SUPFAM" id="SSF46785">
    <property type="entry name" value="Winged helix' DNA-binding domain"/>
    <property type="match status" value="1"/>
</dbReference>
<proteinExistence type="predicted"/>
<dbReference type="Gene3D" id="1.10.10.10">
    <property type="entry name" value="Winged helix-like DNA-binding domain superfamily/Winged helix DNA-binding domain"/>
    <property type="match status" value="1"/>
</dbReference>
<sequence length="183" mass="20310">MFHMFRKHGFHMHEHGHHHQRGGGGGGRGPRMFDSGAMRYVVLQLIAEKPRHGYEIIKELETRIGGGYAPSPGAIYPLMAMLYDMGHVSISQEGNKKLHSITPEGQAFLDENRAMVDAMMARLTDGGRGPGGEGGRHDDLRAVMHQLKETVVMRARDPAAPQARREEIAAILRRANEEIGKLD</sequence>
<accession>A0AA88C6Q9</accession>
<evidence type="ECO:0000313" key="3">
    <source>
        <dbReference type="Proteomes" id="UP000619512"/>
    </source>
</evidence>